<evidence type="ECO:0000313" key="2">
    <source>
        <dbReference type="Proteomes" id="UP000035704"/>
    </source>
</evidence>
<dbReference type="KEGG" id="cace:CACET_c16810"/>
<dbReference type="RefSeq" id="WP_158386021.1">
    <property type="nucleotide sequence ID" value="NZ_CP009687.1"/>
</dbReference>
<name>A0A0G3WB73_9CLOT</name>
<reference evidence="1 2" key="1">
    <citation type="submission" date="2014-10" db="EMBL/GenBank/DDBJ databases">
        <title>Genome sequence of Clostridium aceticum DSM 1496.</title>
        <authorList>
            <person name="Poehlein A."/>
            <person name="Schiel-Bengelsdorf B."/>
            <person name="Gottschalk G."/>
            <person name="Duerre P."/>
            <person name="Daniel R."/>
        </authorList>
    </citation>
    <scope>NUCLEOTIDE SEQUENCE [LARGE SCALE GENOMIC DNA]</scope>
    <source>
        <strain evidence="1 2">DSM 1496</strain>
    </source>
</reference>
<dbReference type="OrthoDB" id="9950365at2"/>
<evidence type="ECO:0008006" key="3">
    <source>
        <dbReference type="Google" id="ProtNLM"/>
    </source>
</evidence>
<protein>
    <recommendedName>
        <fullName evidence="3">Phage shock protein B</fullName>
    </recommendedName>
</protein>
<keyword evidence="2" id="KW-1185">Reference proteome</keyword>
<dbReference type="Proteomes" id="UP000035704">
    <property type="component" value="Chromosome"/>
</dbReference>
<gene>
    <name evidence="1" type="ORF">CACET_c16810</name>
</gene>
<proteinExistence type="predicted"/>
<accession>A0A0G3WB73</accession>
<organism evidence="1 2">
    <name type="scientific">Clostridium aceticum</name>
    <dbReference type="NCBI Taxonomy" id="84022"/>
    <lineage>
        <taxon>Bacteria</taxon>
        <taxon>Bacillati</taxon>
        <taxon>Bacillota</taxon>
        <taxon>Clostridia</taxon>
        <taxon>Eubacteriales</taxon>
        <taxon>Clostridiaceae</taxon>
        <taxon>Clostridium</taxon>
    </lineage>
</organism>
<dbReference type="PATRIC" id="fig|84022.6.peg.1675"/>
<dbReference type="EMBL" id="CP009687">
    <property type="protein sequence ID" value="AKL95130.1"/>
    <property type="molecule type" value="Genomic_DNA"/>
</dbReference>
<evidence type="ECO:0000313" key="1">
    <source>
        <dbReference type="EMBL" id="AKL95130.1"/>
    </source>
</evidence>
<dbReference type="AlphaFoldDB" id="A0A0G3WB73"/>
<sequence>MELTLLLLMGIGYIIYKVAFQVPKQIERNEEKIDMLKLQLKEMHIKLDKIIETLDKKN</sequence>